<dbReference type="Pfam" id="PF13590">
    <property type="entry name" value="DUF4136"/>
    <property type="match status" value="1"/>
</dbReference>
<dbReference type="InterPro" id="IPR025411">
    <property type="entry name" value="DUF4136"/>
</dbReference>
<evidence type="ECO:0000256" key="2">
    <source>
        <dbReference type="SAM" id="SignalP"/>
    </source>
</evidence>
<evidence type="ECO:0000313" key="4">
    <source>
        <dbReference type="EMBL" id="MFB9211047.1"/>
    </source>
</evidence>
<keyword evidence="5" id="KW-1185">Reference proteome</keyword>
<evidence type="ECO:0000256" key="1">
    <source>
        <dbReference type="SAM" id="MobiDB-lite"/>
    </source>
</evidence>
<dbReference type="PROSITE" id="PS51257">
    <property type="entry name" value="PROKAR_LIPOPROTEIN"/>
    <property type="match status" value="1"/>
</dbReference>
<protein>
    <submittedName>
        <fullName evidence="4">DUF4136 domain-containing protein</fullName>
    </submittedName>
</protein>
<dbReference type="EMBL" id="JBHMEW010000039">
    <property type="protein sequence ID" value="MFB9211047.1"/>
    <property type="molecule type" value="Genomic_DNA"/>
</dbReference>
<dbReference type="RefSeq" id="WP_290249652.1">
    <property type="nucleotide sequence ID" value="NZ_JAUFQT010000002.1"/>
</dbReference>
<accession>A0ABV5J2M6</accession>
<sequence>MKKAQVCILLVLFLSTACFSSKDFIAEYDYDYRGNFKKYKTFAFMEDTGTDSIKQIPIIDRTITSRLNSQGFRHQETKPDILIYYKLFLSQIKYRGYIQPEFDNWLTTRGVEILTEAQLREKEEKERKERLALLEEEKNKNDEEEEEEEEERKVGEDYENIKYYENEGMLIIYVIDYKKNKTIWQGYTSANFDIHSPSINLDLTRATYKVMNQFKLVTRFHN</sequence>
<reference evidence="4 5" key="1">
    <citation type="submission" date="2024-09" db="EMBL/GenBank/DDBJ databases">
        <authorList>
            <person name="Sun Q."/>
            <person name="Mori K."/>
        </authorList>
    </citation>
    <scope>NUCLEOTIDE SEQUENCE [LARGE SCALE GENOMIC DNA]</scope>
    <source>
        <strain evidence="4 5">CECT 7682</strain>
    </source>
</reference>
<dbReference type="Proteomes" id="UP001589654">
    <property type="component" value="Unassembled WGS sequence"/>
</dbReference>
<gene>
    <name evidence="4" type="ORF">ACFFUR_04455</name>
</gene>
<evidence type="ECO:0000259" key="3">
    <source>
        <dbReference type="Pfam" id="PF13590"/>
    </source>
</evidence>
<dbReference type="Gene3D" id="3.30.160.670">
    <property type="match status" value="1"/>
</dbReference>
<feature type="region of interest" description="Disordered" evidence="1">
    <location>
        <begin position="133"/>
        <end position="154"/>
    </location>
</feature>
<feature type="domain" description="DUF4136" evidence="3">
    <location>
        <begin position="27"/>
        <end position="214"/>
    </location>
</feature>
<organism evidence="4 5">
    <name type="scientific">Echinicola jeungdonensis</name>
    <dbReference type="NCBI Taxonomy" id="709343"/>
    <lineage>
        <taxon>Bacteria</taxon>
        <taxon>Pseudomonadati</taxon>
        <taxon>Bacteroidota</taxon>
        <taxon>Cytophagia</taxon>
        <taxon>Cytophagales</taxon>
        <taxon>Cyclobacteriaceae</taxon>
        <taxon>Echinicola</taxon>
    </lineage>
</organism>
<evidence type="ECO:0000313" key="5">
    <source>
        <dbReference type="Proteomes" id="UP001589654"/>
    </source>
</evidence>
<comment type="caution">
    <text evidence="4">The sequence shown here is derived from an EMBL/GenBank/DDBJ whole genome shotgun (WGS) entry which is preliminary data.</text>
</comment>
<keyword evidence="2" id="KW-0732">Signal</keyword>
<feature type="signal peptide" evidence="2">
    <location>
        <begin position="1"/>
        <end position="19"/>
    </location>
</feature>
<feature type="chain" id="PRO_5045100863" evidence="2">
    <location>
        <begin position="20"/>
        <end position="222"/>
    </location>
</feature>
<proteinExistence type="predicted"/>
<name>A0ABV5J2M6_9BACT</name>